<dbReference type="eggNOG" id="COG2374">
    <property type="taxonomic scope" value="Bacteria"/>
</dbReference>
<gene>
    <name evidence="3" type="ORF">Mucpa_1254</name>
</gene>
<evidence type="ECO:0000313" key="4">
    <source>
        <dbReference type="Proteomes" id="UP000002774"/>
    </source>
</evidence>
<dbReference type="OrthoDB" id="355609at2"/>
<dbReference type="PROSITE" id="PS51841">
    <property type="entry name" value="LTD"/>
    <property type="match status" value="1"/>
</dbReference>
<dbReference type="InterPro" id="IPR001322">
    <property type="entry name" value="Lamin_tail_dom"/>
</dbReference>
<accession>H1YGN2</accession>
<protein>
    <recommendedName>
        <fullName evidence="2">LTD domain-containing protein</fullName>
    </recommendedName>
</protein>
<organism evidence="3 4">
    <name type="scientific">Mucilaginibacter paludis DSM 18603</name>
    <dbReference type="NCBI Taxonomy" id="714943"/>
    <lineage>
        <taxon>Bacteria</taxon>
        <taxon>Pseudomonadati</taxon>
        <taxon>Bacteroidota</taxon>
        <taxon>Sphingobacteriia</taxon>
        <taxon>Sphingobacteriales</taxon>
        <taxon>Sphingobacteriaceae</taxon>
        <taxon>Mucilaginibacter</taxon>
    </lineage>
</organism>
<dbReference type="InterPro" id="IPR026341">
    <property type="entry name" value="T9SS_type_B"/>
</dbReference>
<dbReference type="NCBIfam" id="TIGR04131">
    <property type="entry name" value="Bac_Flav_CTERM"/>
    <property type="match status" value="1"/>
</dbReference>
<feature type="domain" description="LTD" evidence="2">
    <location>
        <begin position="458"/>
        <end position="618"/>
    </location>
</feature>
<dbReference type="InterPro" id="IPR013783">
    <property type="entry name" value="Ig-like_fold"/>
</dbReference>
<feature type="signal peptide" evidence="1">
    <location>
        <begin position="1"/>
        <end position="22"/>
    </location>
</feature>
<proteinExistence type="predicted"/>
<dbReference type="SUPFAM" id="SSF74853">
    <property type="entry name" value="Lamin A/C globular tail domain"/>
    <property type="match status" value="1"/>
</dbReference>
<evidence type="ECO:0000259" key="2">
    <source>
        <dbReference type="PROSITE" id="PS51841"/>
    </source>
</evidence>
<dbReference type="AlphaFoldDB" id="H1YGN2"/>
<dbReference type="EMBL" id="CM001403">
    <property type="protein sequence ID" value="EHQ25418.1"/>
    <property type="molecule type" value="Genomic_DNA"/>
</dbReference>
<evidence type="ECO:0000313" key="3">
    <source>
        <dbReference type="EMBL" id="EHQ25418.1"/>
    </source>
</evidence>
<dbReference type="eggNOG" id="COG4733">
    <property type="taxonomic scope" value="Bacteria"/>
</dbReference>
<dbReference type="Pfam" id="PF00932">
    <property type="entry name" value="LTD"/>
    <property type="match status" value="1"/>
</dbReference>
<dbReference type="Gene3D" id="2.60.40.10">
    <property type="entry name" value="Immunoglobulins"/>
    <property type="match status" value="1"/>
</dbReference>
<sequence>MKKRLLYLIYSILFFLPASVLAQTPVTLGTSPYTESFDNIGTALPDGFGAFLSATSSSMGTAVTAPILTPGTTTYWSATGAGFKNFASADGQPTAGTTSTADQTTATNRAFGVRQTSSAGYDPGASFVFLVANTTGKKNFKLSFALQSLDISTVVTRTTTWVVDYGFGASPTSFTTVTPTGTLTTGNMVFSNNTITVDFGSALDNQSGVVTIRVSALAASTGGGSRASTAIDDWSLSWTSATATPTFVATPTSLDFGTNQAVNTTSAAKSFVLSGTNVTAATTLAVTGPYTISSTSGGTYGTSLTFTATDLAASPSVFVKFTPTVASASPGSIAITSGTASTSIALTGTGASVANPATLTVTPATLTFASQVINTSSAAQFFNFSATNLSDVVTATATAQYLVSKDGLAFSPSVSFTTAEAAASPKVYVQFTPTTIGTATGTVTIASTTATSKTVALSGTAVAVPAPPTGTASHVVISEVYGAGGNSGATYTNDYVELYNPTTTDVVMTGWSLQYQSAGGTVAYSGLCPLPDGATIKAHGYYLVQLAGGTNGTALPVTADYIPPAANTTQSFNMAAGAGKVALCNTVTSLAGTPASTAATPPALLVTTSIVDFVAYGAVNYSSGFALFNPATPATTSVTLGAPSPSATTSIERKALSTSTAATMAAGGADDLKGNGYDTNTDPTDFFVASALNPQNSASTVEPALVPAYTVTPNTLTFSQNINTTSGIQTFAITGVGTLPVTSVGTTAPYLISKSGANNFSTALSFSAAEMASNPKVDVTFAPTALGAANSTINITGVGATQQTVTLTGTGTAQPVPTLTASQAKLTFLSAVGVASDVQFYTLSGTNITQPTLVSVTGPYTISTDGTTFTTSVTFATTDLNAGQTPKVYVKFTPTAIGSNSGAVVQTTTGGGTATATVALDGTGANSAPTLAAIADQTVCYTTTQQSIALSGITPGAETSQSVILSVTTNNSSLFSSIGLLPVVSGASTLNYTVANGKSGTALITLKIKDNGGIANGGVDTLIRTFNLTIGPLATISIAIDRPNNIVEKGSTATLTASGGGTGAVYTWTATVAANVTSLLTGPSITIRPSSFATYTVTVTNACATATSKASLGVEVSSAFKLETSNVLTPNGDGKNDYWVIRNIDLYPGNTVKVFSKAGKLLYSKTGYNNDWNGYYNGSPLSQGTYYYVVDLGTGLPYRGVISVVRD</sequence>
<dbReference type="Pfam" id="PF13585">
    <property type="entry name" value="CHU_C"/>
    <property type="match status" value="1"/>
</dbReference>
<keyword evidence="1" id="KW-0732">Signal</keyword>
<dbReference type="Proteomes" id="UP000002774">
    <property type="component" value="Chromosome"/>
</dbReference>
<dbReference type="STRING" id="714943.Mucpa_1254"/>
<reference evidence="3" key="1">
    <citation type="submission" date="2011-09" db="EMBL/GenBank/DDBJ databases">
        <title>The permanent draft genome of Mucilaginibacter paludis DSM 18603.</title>
        <authorList>
            <consortium name="US DOE Joint Genome Institute (JGI-PGF)"/>
            <person name="Lucas S."/>
            <person name="Han J."/>
            <person name="Lapidus A."/>
            <person name="Bruce D."/>
            <person name="Goodwin L."/>
            <person name="Pitluck S."/>
            <person name="Peters L."/>
            <person name="Kyrpides N."/>
            <person name="Mavromatis K."/>
            <person name="Ivanova N."/>
            <person name="Mikhailova N."/>
            <person name="Held B."/>
            <person name="Detter J.C."/>
            <person name="Tapia R."/>
            <person name="Han C."/>
            <person name="Land M."/>
            <person name="Hauser L."/>
            <person name="Markowitz V."/>
            <person name="Cheng J.-F."/>
            <person name="Hugenholtz P."/>
            <person name="Woyke T."/>
            <person name="Wu D."/>
            <person name="Tindall B."/>
            <person name="Brambilla E."/>
            <person name="Klenk H.-P."/>
            <person name="Eisen J.A."/>
        </authorList>
    </citation>
    <scope>NUCLEOTIDE SEQUENCE [LARGE SCALE GENOMIC DNA]</scope>
    <source>
        <strain evidence="3">DSM 18603</strain>
    </source>
</reference>
<dbReference type="Gene3D" id="2.60.40.1260">
    <property type="entry name" value="Lamin Tail domain"/>
    <property type="match status" value="1"/>
</dbReference>
<keyword evidence="4" id="KW-1185">Reference proteome</keyword>
<name>H1YGN2_9SPHI</name>
<feature type="chain" id="PRO_5003557326" description="LTD domain-containing protein" evidence="1">
    <location>
        <begin position="23"/>
        <end position="1207"/>
    </location>
</feature>
<dbReference type="InterPro" id="IPR036415">
    <property type="entry name" value="Lamin_tail_dom_sf"/>
</dbReference>
<evidence type="ECO:0000256" key="1">
    <source>
        <dbReference type="SAM" id="SignalP"/>
    </source>
</evidence>
<dbReference type="HOGENOM" id="CLU_270105_0_0_10"/>
<dbReference type="RefSeq" id="WP_008505141.1">
    <property type="nucleotide sequence ID" value="NZ_CM001403.1"/>
</dbReference>